<feature type="compositionally biased region" description="Acidic residues" evidence="1">
    <location>
        <begin position="461"/>
        <end position="472"/>
    </location>
</feature>
<proteinExistence type="predicted"/>
<accession>A0A8X6I1E3</accession>
<dbReference type="PANTHER" id="PTHR21219">
    <property type="entry name" value="FI19613P1"/>
    <property type="match status" value="1"/>
</dbReference>
<evidence type="ECO:0000313" key="4">
    <source>
        <dbReference type="Proteomes" id="UP000887116"/>
    </source>
</evidence>
<feature type="region of interest" description="Disordered" evidence="1">
    <location>
        <begin position="278"/>
        <end position="331"/>
    </location>
</feature>
<evidence type="ECO:0000259" key="2">
    <source>
        <dbReference type="SMART" id="SM00462"/>
    </source>
</evidence>
<feature type="region of interest" description="Disordered" evidence="1">
    <location>
        <begin position="510"/>
        <end position="531"/>
    </location>
</feature>
<feature type="compositionally biased region" description="Low complexity" evidence="1">
    <location>
        <begin position="322"/>
        <end position="331"/>
    </location>
</feature>
<dbReference type="OrthoDB" id="10007483at2759"/>
<feature type="compositionally biased region" description="Basic and acidic residues" evidence="1">
    <location>
        <begin position="521"/>
        <end position="531"/>
    </location>
</feature>
<feature type="region of interest" description="Disordered" evidence="1">
    <location>
        <begin position="459"/>
        <end position="479"/>
    </location>
</feature>
<gene>
    <name evidence="3" type="primary">NCL1_11036</name>
    <name evidence="3" type="ORF">TNCT_500021</name>
</gene>
<dbReference type="InterPro" id="IPR006020">
    <property type="entry name" value="PTB/PI_dom"/>
</dbReference>
<reference evidence="3" key="1">
    <citation type="submission" date="2020-07" db="EMBL/GenBank/DDBJ databases">
        <title>Multicomponent nature underlies the extraordinary mechanical properties of spider dragline silk.</title>
        <authorList>
            <person name="Kono N."/>
            <person name="Nakamura H."/>
            <person name="Mori M."/>
            <person name="Yoshida Y."/>
            <person name="Ohtoshi R."/>
            <person name="Malay A.D."/>
            <person name="Moran D.A.P."/>
            <person name="Tomita M."/>
            <person name="Numata K."/>
            <person name="Arakawa K."/>
        </authorList>
    </citation>
    <scope>NUCLEOTIDE SEQUENCE</scope>
</reference>
<evidence type="ECO:0000256" key="1">
    <source>
        <dbReference type="SAM" id="MobiDB-lite"/>
    </source>
</evidence>
<dbReference type="Gene3D" id="2.30.29.30">
    <property type="entry name" value="Pleckstrin-homology domain (PH domain)/Phosphotyrosine-binding domain (PTB)"/>
    <property type="match status" value="1"/>
</dbReference>
<dbReference type="SMART" id="SM00462">
    <property type="entry name" value="PTB"/>
    <property type="match status" value="1"/>
</dbReference>
<name>A0A8X6I1E3_TRICU</name>
<feature type="compositionally biased region" description="Basic residues" evidence="1">
    <location>
        <begin position="301"/>
        <end position="315"/>
    </location>
</feature>
<dbReference type="PANTHER" id="PTHR21219:SF3">
    <property type="entry name" value="FI19613P1"/>
    <property type="match status" value="1"/>
</dbReference>
<feature type="region of interest" description="Disordered" evidence="1">
    <location>
        <begin position="199"/>
        <end position="231"/>
    </location>
</feature>
<dbReference type="CDD" id="cd01217">
    <property type="entry name" value="PTB_CG12581"/>
    <property type="match status" value="1"/>
</dbReference>
<organism evidence="3 4">
    <name type="scientific">Trichonephila clavata</name>
    <name type="common">Joro spider</name>
    <name type="synonym">Nephila clavata</name>
    <dbReference type="NCBI Taxonomy" id="2740835"/>
    <lineage>
        <taxon>Eukaryota</taxon>
        <taxon>Metazoa</taxon>
        <taxon>Ecdysozoa</taxon>
        <taxon>Arthropoda</taxon>
        <taxon>Chelicerata</taxon>
        <taxon>Arachnida</taxon>
        <taxon>Araneae</taxon>
        <taxon>Araneomorphae</taxon>
        <taxon>Entelegynae</taxon>
        <taxon>Araneoidea</taxon>
        <taxon>Nephilidae</taxon>
        <taxon>Trichonephila</taxon>
    </lineage>
</organism>
<dbReference type="InterPro" id="IPR011993">
    <property type="entry name" value="PH-like_dom_sf"/>
</dbReference>
<feature type="domain" description="PID" evidence="2">
    <location>
        <begin position="3"/>
        <end position="166"/>
    </location>
</feature>
<dbReference type="EMBL" id="BMAO01034439">
    <property type="protein sequence ID" value="GFQ96504.1"/>
    <property type="molecule type" value="Genomic_DNA"/>
</dbReference>
<keyword evidence="4" id="KW-1185">Reference proteome</keyword>
<dbReference type="Proteomes" id="UP000887116">
    <property type="component" value="Unassembled WGS sequence"/>
</dbReference>
<sequence length="606" mass="68679">MTTPICRCRVLYLGSAVPHITKDGRQGIQEPLRDLYPEQGSFSAKGIDSWLSVWSNGILMENVDESMRQVTRFFNIETLHYCAAIRYVVVPGNNGERVEKFLPLDSPFARYADPSHPPLFACILRRTTGIKVLECHAFICKKEAAANALVRCCFHSYADNMQAKQMDENPYYMENRRSQSLSGLNTLEKVEVWRSKGEGSAITNASNGTHKPGTNGIKPNPPPRNSVINQDDDNYKIWTGIAPTEREMLYVDATGTMRSLKSATGTLRSAQAKIRQMAGGIPRPPPPPSPSLFNGKEHKNNKSSKPSKTKSKKKQKEQQILMNGGSSRMMNGMRPVSVMGHYGSMPPPPPQLPYRNSGYYTERRIHKNGRLPLPGHEEPIYISSSRPLSPVSTYQPAAFPYEQYFMQYGTAPRNMQFRDGVSRGRHSHQALQQQHYYQPQTFHAPAPPEKPSFIVDAPEIGNDDVEDPDDDPFNTGIYKKKGHLNERAFSYSIRQEHRSRSNSLASLRFYSNNDSLNDGDGPERSRDEDRKERELAQKNQQHIKCGNKNEWNNYCCVSSIRISKSVAFAISERILFMDCKSCYFCDACHFLSRVTGLKWILYNIEN</sequence>
<dbReference type="AlphaFoldDB" id="A0A8X6I1E3"/>
<protein>
    <submittedName>
        <fullName evidence="3">PID domain-containing protein</fullName>
    </submittedName>
</protein>
<comment type="caution">
    <text evidence="3">The sequence shown here is derived from an EMBL/GenBank/DDBJ whole genome shotgun (WGS) entry which is preliminary data.</text>
</comment>
<dbReference type="SUPFAM" id="SSF50729">
    <property type="entry name" value="PH domain-like"/>
    <property type="match status" value="1"/>
</dbReference>
<evidence type="ECO:0000313" key="3">
    <source>
        <dbReference type="EMBL" id="GFQ96504.1"/>
    </source>
</evidence>